<dbReference type="GeneID" id="37021210"/>
<dbReference type="InParanoid" id="A0A316VBC0"/>
<dbReference type="AlphaFoldDB" id="A0A316VBC0"/>
<dbReference type="Pfam" id="PF03914">
    <property type="entry name" value="CBF"/>
    <property type="match status" value="1"/>
</dbReference>
<evidence type="ECO:0000256" key="1">
    <source>
        <dbReference type="ARBA" id="ARBA00007797"/>
    </source>
</evidence>
<dbReference type="EMBL" id="KZ819605">
    <property type="protein sequence ID" value="PWN32865.1"/>
    <property type="molecule type" value="Genomic_DNA"/>
</dbReference>
<dbReference type="InterPro" id="IPR027193">
    <property type="entry name" value="Noc4"/>
</dbReference>
<feature type="region of interest" description="Disordered" evidence="2">
    <location>
        <begin position="284"/>
        <end position="355"/>
    </location>
</feature>
<evidence type="ECO:0000313" key="4">
    <source>
        <dbReference type="EMBL" id="PWN32865.1"/>
    </source>
</evidence>
<feature type="compositionally biased region" description="Basic residues" evidence="2">
    <location>
        <begin position="284"/>
        <end position="296"/>
    </location>
</feature>
<sequence>MPAPSLPPKRQSKSKSEAESSTKTATTLDKQLSALFASLSNSSDLNPLIDLTSILRQHLVEKINEKHINSLRKGVQFLVRSFQALLKEDRISLRNVDLDGKVQLGSESGNGPEHQVAKWLQDRWNDAVLLLNQLLHCVDEEARLLALHSLMSLQRDASSSLTREVERDNADAAEEVSEVRVQWSQSPWDSFTLSVLTNEGGEIEQDVIGEFTEKYLQEYDDVRFAFCRKVSDFLQGKASVDPSLLTNTRRKAAEFMIGVTAIPTKDEHINTFLVPEIVKKKRKASAVKTNGSKKGKKVDDEDEEEEEEMDDWFSDSDDEGGKGKVKKEKKNTSLKSTASGLGSAARSAADAASTRQRLRRNPPFYLAVQSYTAQKAAFARAWISIVLATWVGKSNAVMLGGSLEVTMKHEILVRMHVQIIPHLPKPSLLHDFLVDALDAGGATALLALNTLFTLMTKHNLNYPAFYTRLYALLLDDPPFLHVRFRSRFLRLLDTFLSSTHLSATLIASFAKRLSRAALRAPPSAIVVVVPFVWNLCKRHKRCLNLIHRNFSEDRFDQGPAGIEDPYDALEVDPLKTNAIDSSLWEIAAMGSLLGASYQTTAGVMDGEGQAHYLASVSSLSKILAEPFTKERYGLEDFLDLTYTTMFETDTNKTLKRREGKKIYEPAVASDLPRNANGKRALTFASGGTEYEDAQQVKKTKLVEGEEEQDVETVEQEDEELREARQAIKEATEKEQSSVLNRIFVF</sequence>
<feature type="region of interest" description="Disordered" evidence="2">
    <location>
        <begin position="1"/>
        <end position="25"/>
    </location>
</feature>
<dbReference type="InterPro" id="IPR005612">
    <property type="entry name" value="CCAAT-binding_factor"/>
</dbReference>
<dbReference type="OrthoDB" id="10263185at2759"/>
<dbReference type="RefSeq" id="XP_025353167.1">
    <property type="nucleotide sequence ID" value="XM_025499429.1"/>
</dbReference>
<keyword evidence="5" id="KW-1185">Reference proteome</keyword>
<dbReference type="GO" id="GO:0042254">
    <property type="term" value="P:ribosome biogenesis"/>
    <property type="evidence" value="ECO:0007669"/>
    <property type="project" value="InterPro"/>
</dbReference>
<dbReference type="PANTHER" id="PTHR12455">
    <property type="entry name" value="NUCLEOLAR COMPLEX PROTEIN 4"/>
    <property type="match status" value="1"/>
</dbReference>
<organism evidence="4 5">
    <name type="scientific">Meira miltonrushii</name>
    <dbReference type="NCBI Taxonomy" id="1280837"/>
    <lineage>
        <taxon>Eukaryota</taxon>
        <taxon>Fungi</taxon>
        <taxon>Dikarya</taxon>
        <taxon>Basidiomycota</taxon>
        <taxon>Ustilaginomycotina</taxon>
        <taxon>Exobasidiomycetes</taxon>
        <taxon>Exobasidiales</taxon>
        <taxon>Brachybasidiaceae</taxon>
        <taxon>Meira</taxon>
    </lineage>
</organism>
<proteinExistence type="inferred from homology"/>
<protein>
    <submittedName>
        <fullName evidence="4">CBF-domain-containing protein</fullName>
    </submittedName>
</protein>
<gene>
    <name evidence="4" type="ORF">FA14DRAFT_162112</name>
</gene>
<comment type="similarity">
    <text evidence="1">Belongs to the CBF/MAK21 family.</text>
</comment>
<feature type="compositionally biased region" description="Low complexity" evidence="2">
    <location>
        <begin position="336"/>
        <end position="355"/>
    </location>
</feature>
<evidence type="ECO:0000259" key="3">
    <source>
        <dbReference type="Pfam" id="PF03914"/>
    </source>
</evidence>
<reference evidence="4 5" key="1">
    <citation type="journal article" date="2018" name="Mol. Biol. Evol.">
        <title>Broad Genomic Sampling Reveals a Smut Pathogenic Ancestry of the Fungal Clade Ustilaginomycotina.</title>
        <authorList>
            <person name="Kijpornyongpan T."/>
            <person name="Mondo S.J."/>
            <person name="Barry K."/>
            <person name="Sandor L."/>
            <person name="Lee J."/>
            <person name="Lipzen A."/>
            <person name="Pangilinan J."/>
            <person name="LaButti K."/>
            <person name="Hainaut M."/>
            <person name="Henrissat B."/>
            <person name="Grigoriev I.V."/>
            <person name="Spatafora J.W."/>
            <person name="Aime M.C."/>
        </authorList>
    </citation>
    <scope>NUCLEOTIDE SEQUENCE [LARGE SCALE GENOMIC DNA]</scope>
    <source>
        <strain evidence="4 5">MCA 3882</strain>
    </source>
</reference>
<dbReference type="STRING" id="1280837.A0A316VBC0"/>
<feature type="domain" description="CCAAT-binding factor" evidence="3">
    <location>
        <begin position="444"/>
        <end position="589"/>
    </location>
</feature>
<dbReference type="GO" id="GO:0030692">
    <property type="term" value="C:Noc4p-Nop14p complex"/>
    <property type="evidence" value="ECO:0007669"/>
    <property type="project" value="TreeGrafter"/>
</dbReference>
<dbReference type="PANTHER" id="PTHR12455:SF0">
    <property type="entry name" value="NUCLEOLAR COMPLEX PROTEIN 4 HOMOLOG"/>
    <property type="match status" value="1"/>
</dbReference>
<name>A0A316VBC0_9BASI</name>
<evidence type="ECO:0000256" key="2">
    <source>
        <dbReference type="SAM" id="MobiDB-lite"/>
    </source>
</evidence>
<accession>A0A316VBC0</accession>
<dbReference type="GO" id="GO:0032040">
    <property type="term" value="C:small-subunit processome"/>
    <property type="evidence" value="ECO:0007669"/>
    <property type="project" value="TreeGrafter"/>
</dbReference>
<evidence type="ECO:0000313" key="5">
    <source>
        <dbReference type="Proteomes" id="UP000245771"/>
    </source>
</evidence>
<feature type="compositionally biased region" description="Acidic residues" evidence="2">
    <location>
        <begin position="300"/>
        <end position="318"/>
    </location>
</feature>
<dbReference type="Proteomes" id="UP000245771">
    <property type="component" value="Unassembled WGS sequence"/>
</dbReference>